<accession>A0A0F9U862</accession>
<protein>
    <submittedName>
        <fullName evidence="1">Uncharacterized protein</fullName>
    </submittedName>
</protein>
<dbReference type="AlphaFoldDB" id="A0A0F9U862"/>
<name>A0A0F9U862_9ZZZZ</name>
<reference evidence="1" key="1">
    <citation type="journal article" date="2015" name="Nature">
        <title>Complex archaea that bridge the gap between prokaryotes and eukaryotes.</title>
        <authorList>
            <person name="Spang A."/>
            <person name="Saw J.H."/>
            <person name="Jorgensen S.L."/>
            <person name="Zaremba-Niedzwiedzka K."/>
            <person name="Martijn J."/>
            <person name="Lind A.E."/>
            <person name="van Eijk R."/>
            <person name="Schleper C."/>
            <person name="Guy L."/>
            <person name="Ettema T.J."/>
        </authorList>
    </citation>
    <scope>NUCLEOTIDE SEQUENCE</scope>
</reference>
<proteinExistence type="predicted"/>
<dbReference type="EMBL" id="LAZR01000119">
    <property type="protein sequence ID" value="KKN89410.1"/>
    <property type="molecule type" value="Genomic_DNA"/>
</dbReference>
<evidence type="ECO:0000313" key="1">
    <source>
        <dbReference type="EMBL" id="KKN89410.1"/>
    </source>
</evidence>
<organism evidence="1">
    <name type="scientific">marine sediment metagenome</name>
    <dbReference type="NCBI Taxonomy" id="412755"/>
    <lineage>
        <taxon>unclassified sequences</taxon>
        <taxon>metagenomes</taxon>
        <taxon>ecological metagenomes</taxon>
    </lineage>
</organism>
<sequence>MAATLPVSGCTQVDGGARYIVSGKLADALGNPVAGARLAVSIRRGDLPLDDESSDWPGFSKTEEDGSFSGMCYGANWGYALLLGVIPVGSTGPPTPEAIEEVYVFYRLASGGEWYKERVQTDEADQERAEPGTRWISVGIVQINPE</sequence>
<gene>
    <name evidence="1" type="ORF">LCGC14_0239170</name>
</gene>
<comment type="caution">
    <text evidence="1">The sequence shown here is derived from an EMBL/GenBank/DDBJ whole genome shotgun (WGS) entry which is preliminary data.</text>
</comment>